<organism evidence="1 2">
    <name type="scientific">Choanephora cucurbitarum</name>
    <dbReference type="NCBI Taxonomy" id="101091"/>
    <lineage>
        <taxon>Eukaryota</taxon>
        <taxon>Fungi</taxon>
        <taxon>Fungi incertae sedis</taxon>
        <taxon>Mucoromycota</taxon>
        <taxon>Mucoromycotina</taxon>
        <taxon>Mucoromycetes</taxon>
        <taxon>Mucorales</taxon>
        <taxon>Mucorineae</taxon>
        <taxon>Choanephoraceae</taxon>
        <taxon>Choanephoroideae</taxon>
        <taxon>Choanephora</taxon>
    </lineage>
</organism>
<sequence length="204" mass="22892">MTTLFLREINYHDYPKQLSAYLYLALYTAKVLLIRHFRLKIDEQARIAAALEQYYNVPWTYPRPESPPWSPLPSPVIRPVEGKVDGDASLADDRIKLDETPASIRSVQQAQPESDDRMFLQSLCRMKRQCLSLYQSRYLTGVFDAKPKPTSVVAEVCIAPDDDGVFSAAFIREMAAALLEAGIAEDGGAFSNDFITDMKAALPL</sequence>
<dbReference type="Proteomes" id="UP000093000">
    <property type="component" value="Unassembled WGS sequence"/>
</dbReference>
<protein>
    <submittedName>
        <fullName evidence="1">Uncharacterized protein</fullName>
    </submittedName>
</protein>
<keyword evidence="2" id="KW-1185">Reference proteome</keyword>
<name>A0A1C7MXX3_9FUNG</name>
<evidence type="ECO:0000313" key="2">
    <source>
        <dbReference type="Proteomes" id="UP000093000"/>
    </source>
</evidence>
<evidence type="ECO:0000313" key="1">
    <source>
        <dbReference type="EMBL" id="OBZ81680.1"/>
    </source>
</evidence>
<dbReference type="InParanoid" id="A0A1C7MXX3"/>
<dbReference type="EMBL" id="LUGH01001097">
    <property type="protein sequence ID" value="OBZ81680.1"/>
    <property type="molecule type" value="Genomic_DNA"/>
</dbReference>
<accession>A0A1C7MXX3</accession>
<proteinExistence type="predicted"/>
<comment type="caution">
    <text evidence="1">The sequence shown here is derived from an EMBL/GenBank/DDBJ whole genome shotgun (WGS) entry which is preliminary data.</text>
</comment>
<gene>
    <name evidence="1" type="ORF">A0J61_10271</name>
</gene>
<dbReference type="AlphaFoldDB" id="A0A1C7MXX3"/>
<reference evidence="1 2" key="1">
    <citation type="submission" date="2016-03" db="EMBL/GenBank/DDBJ databases">
        <title>Choanephora cucurbitarum.</title>
        <authorList>
            <person name="Min B."/>
            <person name="Park H."/>
            <person name="Park J.-H."/>
            <person name="Shin H.-D."/>
            <person name="Choi I.-G."/>
        </authorList>
    </citation>
    <scope>NUCLEOTIDE SEQUENCE [LARGE SCALE GENOMIC DNA]</scope>
    <source>
        <strain evidence="1 2">KUS-F28377</strain>
    </source>
</reference>